<evidence type="ECO:0000313" key="2">
    <source>
        <dbReference type="Proteomes" id="UP001164539"/>
    </source>
</evidence>
<comment type="caution">
    <text evidence="1">The sequence shown here is derived from an EMBL/GenBank/DDBJ whole genome shotgun (WGS) entry which is preliminary data.</text>
</comment>
<sequence>MTELLVFLVLLSLCLFLNMALPQHHFQQHYQQPQQQQQQFKNFRNLYTIEGQISPAVAYYNATSNLQDQSQHPPYVPPFHVVGLVPGPENATDGSDGGVDLQWNHGLEPKRKRLKEQDFLENNSQISSVDFFQQRPVSTGLGLSLDNTRLASSADSALVSFISDDIDSELQRQDAEIDRFLKHQGDQLRQAIQEKVQANQLQTISLVEEKVLKKLHEKEAEVEHINKRNLELEEQMEQLTVEAGAWQQRARYNENMISALKVNLQQVYAQSRDSKEGCGDSEVDDTASCCNGRAIDFHILCKENNDMKKLMTCKVCRIREVCMLLLPCKHLCLCKDCESNLSFCPLCQSIKFIGMEVYL</sequence>
<gene>
    <name evidence="1" type="ORF">OWV82_024932</name>
</gene>
<dbReference type="EMBL" id="CM051407">
    <property type="protein sequence ID" value="KAJ4701737.1"/>
    <property type="molecule type" value="Genomic_DNA"/>
</dbReference>
<organism evidence="1 2">
    <name type="scientific">Melia azedarach</name>
    <name type="common">Chinaberry tree</name>
    <dbReference type="NCBI Taxonomy" id="155640"/>
    <lineage>
        <taxon>Eukaryota</taxon>
        <taxon>Viridiplantae</taxon>
        <taxon>Streptophyta</taxon>
        <taxon>Embryophyta</taxon>
        <taxon>Tracheophyta</taxon>
        <taxon>Spermatophyta</taxon>
        <taxon>Magnoliopsida</taxon>
        <taxon>eudicotyledons</taxon>
        <taxon>Gunneridae</taxon>
        <taxon>Pentapetalae</taxon>
        <taxon>rosids</taxon>
        <taxon>malvids</taxon>
        <taxon>Sapindales</taxon>
        <taxon>Meliaceae</taxon>
        <taxon>Melia</taxon>
    </lineage>
</organism>
<protein>
    <submittedName>
        <fullName evidence="1">E3 ubiquitin-protein ligase BOI</fullName>
    </submittedName>
</protein>
<keyword evidence="2" id="KW-1185">Reference proteome</keyword>
<name>A0ACC1WRT2_MELAZ</name>
<reference evidence="1 2" key="1">
    <citation type="journal article" date="2023" name="Science">
        <title>Complex scaffold remodeling in plant triterpene biosynthesis.</title>
        <authorList>
            <person name="De La Pena R."/>
            <person name="Hodgson H."/>
            <person name="Liu J.C."/>
            <person name="Stephenson M.J."/>
            <person name="Martin A.C."/>
            <person name="Owen C."/>
            <person name="Harkess A."/>
            <person name="Leebens-Mack J."/>
            <person name="Jimenez L.E."/>
            <person name="Osbourn A."/>
            <person name="Sattely E.S."/>
        </authorList>
    </citation>
    <scope>NUCLEOTIDE SEQUENCE [LARGE SCALE GENOMIC DNA]</scope>
    <source>
        <strain evidence="2">cv. JPN11</strain>
        <tissue evidence="1">Leaf</tissue>
    </source>
</reference>
<evidence type="ECO:0000313" key="1">
    <source>
        <dbReference type="EMBL" id="KAJ4701737.1"/>
    </source>
</evidence>
<dbReference type="Proteomes" id="UP001164539">
    <property type="component" value="Chromosome 14"/>
</dbReference>
<accession>A0ACC1WRT2</accession>
<proteinExistence type="predicted"/>